<accession>A0AAD8MHB9</accession>
<protein>
    <recommendedName>
        <fullName evidence="4">Ubiquitin-like protease family profile domain-containing protein</fullName>
    </recommendedName>
</protein>
<dbReference type="AlphaFoldDB" id="A0AAD8MHB9"/>
<reference evidence="2" key="2">
    <citation type="submission" date="2023-05" db="EMBL/GenBank/DDBJ databases">
        <authorList>
            <person name="Schelkunov M.I."/>
        </authorList>
    </citation>
    <scope>NUCLEOTIDE SEQUENCE</scope>
    <source>
        <strain evidence="2">Hsosn_3</strain>
        <tissue evidence="2">Leaf</tissue>
    </source>
</reference>
<name>A0AAD8MHB9_9APIA</name>
<reference evidence="2" key="1">
    <citation type="submission" date="2023-02" db="EMBL/GenBank/DDBJ databases">
        <title>Genome of toxic invasive species Heracleum sosnowskyi carries increased number of genes despite the absence of recent whole-genome duplications.</title>
        <authorList>
            <person name="Schelkunov M."/>
            <person name="Shtratnikova V."/>
            <person name="Makarenko M."/>
            <person name="Klepikova A."/>
            <person name="Omelchenko D."/>
            <person name="Novikova G."/>
            <person name="Obukhova E."/>
            <person name="Bogdanov V."/>
            <person name="Penin A."/>
            <person name="Logacheva M."/>
        </authorList>
    </citation>
    <scope>NUCLEOTIDE SEQUENCE</scope>
    <source>
        <strain evidence="2">Hsosn_3</strain>
        <tissue evidence="2">Leaf</tissue>
    </source>
</reference>
<comment type="caution">
    <text evidence="2">The sequence shown here is derived from an EMBL/GenBank/DDBJ whole genome shotgun (WGS) entry which is preliminary data.</text>
</comment>
<dbReference type="Proteomes" id="UP001237642">
    <property type="component" value="Unassembled WGS sequence"/>
</dbReference>
<sequence>MLGQDPIVPDKTKVHHKHKKVDSKGSTTHTQKHEGQVNGEAELQNLSENCKYLHDVMMLPTKSNITSVVKDSEVFKCNLVEGQPISVSPIKYLLTRLYICITFKASLCCVVPNGNKSISMDRKLHWHEDLKCPQQRGGTRCGYYVMRYMYDIVSQYCKNGDTNWTKGVGRMESYTRQQIDEIQDIWADFFTNEYF</sequence>
<dbReference type="InterPro" id="IPR038765">
    <property type="entry name" value="Papain-like_cys_pep_sf"/>
</dbReference>
<dbReference type="SUPFAM" id="SSF54001">
    <property type="entry name" value="Cysteine proteinases"/>
    <property type="match status" value="1"/>
</dbReference>
<evidence type="ECO:0000256" key="1">
    <source>
        <dbReference type="SAM" id="MobiDB-lite"/>
    </source>
</evidence>
<evidence type="ECO:0008006" key="4">
    <source>
        <dbReference type="Google" id="ProtNLM"/>
    </source>
</evidence>
<keyword evidence="3" id="KW-1185">Reference proteome</keyword>
<gene>
    <name evidence="2" type="ORF">POM88_029082</name>
</gene>
<feature type="region of interest" description="Disordered" evidence="1">
    <location>
        <begin position="1"/>
        <end position="37"/>
    </location>
</feature>
<evidence type="ECO:0000313" key="2">
    <source>
        <dbReference type="EMBL" id="KAK1372889.1"/>
    </source>
</evidence>
<dbReference type="EMBL" id="JAUIZM010000007">
    <property type="protein sequence ID" value="KAK1372889.1"/>
    <property type="molecule type" value="Genomic_DNA"/>
</dbReference>
<organism evidence="2 3">
    <name type="scientific">Heracleum sosnowskyi</name>
    <dbReference type="NCBI Taxonomy" id="360622"/>
    <lineage>
        <taxon>Eukaryota</taxon>
        <taxon>Viridiplantae</taxon>
        <taxon>Streptophyta</taxon>
        <taxon>Embryophyta</taxon>
        <taxon>Tracheophyta</taxon>
        <taxon>Spermatophyta</taxon>
        <taxon>Magnoliopsida</taxon>
        <taxon>eudicotyledons</taxon>
        <taxon>Gunneridae</taxon>
        <taxon>Pentapetalae</taxon>
        <taxon>asterids</taxon>
        <taxon>campanulids</taxon>
        <taxon>Apiales</taxon>
        <taxon>Apiaceae</taxon>
        <taxon>Apioideae</taxon>
        <taxon>apioid superclade</taxon>
        <taxon>Tordylieae</taxon>
        <taxon>Tordyliinae</taxon>
        <taxon>Heracleum</taxon>
    </lineage>
</organism>
<evidence type="ECO:0000313" key="3">
    <source>
        <dbReference type="Proteomes" id="UP001237642"/>
    </source>
</evidence>
<proteinExistence type="predicted"/>